<dbReference type="OrthoDB" id="95220at2759"/>
<evidence type="ECO:0008006" key="3">
    <source>
        <dbReference type="Google" id="ProtNLM"/>
    </source>
</evidence>
<dbReference type="AlphaFoldDB" id="A0A8T1XBQ5"/>
<accession>A0A8T1XBQ5</accession>
<dbReference type="EMBL" id="JAGDFL010000017">
    <property type="protein sequence ID" value="KAG7401169.1"/>
    <property type="molecule type" value="Genomic_DNA"/>
</dbReference>
<evidence type="ECO:0000313" key="2">
    <source>
        <dbReference type="Proteomes" id="UP000693981"/>
    </source>
</evidence>
<dbReference type="InterPro" id="IPR002110">
    <property type="entry name" value="Ankyrin_rpt"/>
</dbReference>
<sequence length="563" mass="62186">MKRVCVGTSERGGGEASLVAVNHQYRRLKDMRFPAQILALPHILKQIDQLVMAGREAIVEAATTGQVQWLEKLFKRFKRSDVGGPLVLAACNGHFDAVRFLVRRIQTRGYDDSTSNYLGPDDWVLESMENAAVAAAAEGHLGIVMFLLESKIEVDIDHEGEEDFGKVSFDTDSVVVVVGRSREVAWGVMEEAAANGHLDVVQFAANFAVDGEYYSAKDSPVLYNAICGGHVAVVEFLLQSRRFRWDLRKSFQQALVEKQQGIAKMIFESYPTGTNMFVDMAHEGSTEAVKCLYGNGYDSAELVSEAFVEAASRGHTDIVKFLYETNRVSYAAFAIAFESAAMFGSSDIVEYLFIQGDVSSETINSAFEKAGSIAVIKALYEKQDIPVPSMVASFANALIGWRSLIVEFLLTKSCIPSKLVGEALLGAVDNDDHDMAEALWSDCRLPAEAINKAFALAVDYGHFEMLKQLYDEQRVSPEVISTTFTKAARRGRTSIVGFLFDKPAVSRDVKHQAFVIAAQNSKIRVVELLLRLENIPLDVISQAREATHNTKLKQLLTAERTAY</sequence>
<name>A0A8T1XBQ5_9STRA</name>
<dbReference type="InterPro" id="IPR052050">
    <property type="entry name" value="SecEffector_AnkRepeat"/>
</dbReference>
<organism evidence="1 2">
    <name type="scientific">Phytophthora boehmeriae</name>
    <dbReference type="NCBI Taxonomy" id="109152"/>
    <lineage>
        <taxon>Eukaryota</taxon>
        <taxon>Sar</taxon>
        <taxon>Stramenopiles</taxon>
        <taxon>Oomycota</taxon>
        <taxon>Peronosporomycetes</taxon>
        <taxon>Peronosporales</taxon>
        <taxon>Peronosporaceae</taxon>
        <taxon>Phytophthora</taxon>
    </lineage>
</organism>
<dbReference type="SMART" id="SM00248">
    <property type="entry name" value="ANK"/>
    <property type="match status" value="7"/>
</dbReference>
<gene>
    <name evidence="1" type="ORF">PHYBOEH_002727</name>
</gene>
<proteinExistence type="predicted"/>
<protein>
    <recommendedName>
        <fullName evidence="3">Ankyrin repeat-containing domain</fullName>
    </recommendedName>
</protein>
<dbReference type="PANTHER" id="PTHR46586">
    <property type="entry name" value="ANKYRIN REPEAT-CONTAINING PROTEIN"/>
    <property type="match status" value="1"/>
</dbReference>
<comment type="caution">
    <text evidence="1">The sequence shown here is derived from an EMBL/GenBank/DDBJ whole genome shotgun (WGS) entry which is preliminary data.</text>
</comment>
<dbReference type="Proteomes" id="UP000693981">
    <property type="component" value="Unassembled WGS sequence"/>
</dbReference>
<dbReference type="PANTHER" id="PTHR46586:SF3">
    <property type="entry name" value="ANKYRIN REPEAT-CONTAINING PROTEIN"/>
    <property type="match status" value="1"/>
</dbReference>
<evidence type="ECO:0000313" key="1">
    <source>
        <dbReference type="EMBL" id="KAG7401169.1"/>
    </source>
</evidence>
<reference evidence="1" key="1">
    <citation type="submission" date="2021-02" db="EMBL/GenBank/DDBJ databases">
        <authorList>
            <person name="Palmer J.M."/>
        </authorList>
    </citation>
    <scope>NUCLEOTIDE SEQUENCE</scope>
    <source>
        <strain evidence="1">SCRP23</strain>
    </source>
</reference>
<keyword evidence="2" id="KW-1185">Reference proteome</keyword>